<sequence>MSAAQSLMPVAISPHRIPLGTRPAYVHLKVADLGREITFYQHVLGFELNWQTDDRAGLGVSSRDLVRLTQIPNGKRYRGVTGLYHFAVLFPNRRELARAIARLFALGWPNYPTDHVMTKTTYLDDPEGNTIELYCESPEDGVFLLRDGELIAQWADGRPSNGREPLDLQSLFSHLKPEDNLTGTVPMETRIGHFHLYVADLMATRNFYHEQLGFDDMGIAQRFQMGMVSVGGYHHHIGYNTWQGVGAPPSPPDALGLFYIAFALDAPDEYQAFESLLVRQSIPFERWSEGIFLRDPSQNGVLFIDPTVSTSVNVF</sequence>
<dbReference type="Gene3D" id="3.10.180.10">
    <property type="entry name" value="2,3-Dihydroxybiphenyl 1,2-Dioxygenase, domain 1"/>
    <property type="match status" value="2"/>
</dbReference>
<dbReference type="InterPro" id="IPR029068">
    <property type="entry name" value="Glyas_Bleomycin-R_OHBP_Dase"/>
</dbReference>
<dbReference type="InterPro" id="IPR037523">
    <property type="entry name" value="VOC_core"/>
</dbReference>
<evidence type="ECO:0000313" key="2">
    <source>
        <dbReference type="EMBL" id="MDT8897055.1"/>
    </source>
</evidence>
<name>A0ABU3NL17_9CHLR</name>
<reference evidence="2 3" key="1">
    <citation type="submission" date="2023-07" db="EMBL/GenBank/DDBJ databases">
        <title>Novel species of Thermanaerothrix with wide hydrolytic capabilities.</title>
        <authorList>
            <person name="Zayulina K.S."/>
            <person name="Podosokorskaya O.A."/>
            <person name="Elcheninov A.G."/>
        </authorList>
    </citation>
    <scope>NUCLEOTIDE SEQUENCE [LARGE SCALE GENOMIC DNA]</scope>
    <source>
        <strain evidence="2 3">4228-RoL</strain>
    </source>
</reference>
<dbReference type="RefSeq" id="WP_315623705.1">
    <property type="nucleotide sequence ID" value="NZ_JAUHMF010000001.1"/>
</dbReference>
<dbReference type="SUPFAM" id="SSF54593">
    <property type="entry name" value="Glyoxalase/Bleomycin resistance protein/Dihydroxybiphenyl dioxygenase"/>
    <property type="match status" value="2"/>
</dbReference>
<evidence type="ECO:0000313" key="3">
    <source>
        <dbReference type="Proteomes" id="UP001254165"/>
    </source>
</evidence>
<feature type="domain" description="VOC" evidence="1">
    <location>
        <begin position="22"/>
        <end position="136"/>
    </location>
</feature>
<dbReference type="PANTHER" id="PTHR43279">
    <property type="entry name" value="CATECHOL-2,3-DIOXYGENASE"/>
    <property type="match status" value="1"/>
</dbReference>
<protein>
    <submittedName>
        <fullName evidence="2">VOC family protein</fullName>
    </submittedName>
</protein>
<dbReference type="EMBL" id="JAUHMF010000001">
    <property type="protein sequence ID" value="MDT8897055.1"/>
    <property type="molecule type" value="Genomic_DNA"/>
</dbReference>
<feature type="domain" description="VOC" evidence="1">
    <location>
        <begin position="190"/>
        <end position="315"/>
    </location>
</feature>
<keyword evidence="3" id="KW-1185">Reference proteome</keyword>
<accession>A0ABU3NL17</accession>
<dbReference type="PROSITE" id="PS51819">
    <property type="entry name" value="VOC"/>
    <property type="match status" value="2"/>
</dbReference>
<gene>
    <name evidence="2" type="ORF">QYE77_02170</name>
</gene>
<comment type="caution">
    <text evidence="2">The sequence shown here is derived from an EMBL/GenBank/DDBJ whole genome shotgun (WGS) entry which is preliminary data.</text>
</comment>
<evidence type="ECO:0000259" key="1">
    <source>
        <dbReference type="PROSITE" id="PS51819"/>
    </source>
</evidence>
<dbReference type="Proteomes" id="UP001254165">
    <property type="component" value="Unassembled WGS sequence"/>
</dbReference>
<organism evidence="2 3">
    <name type="scientific">Thermanaerothrix solaris</name>
    <dbReference type="NCBI Taxonomy" id="3058434"/>
    <lineage>
        <taxon>Bacteria</taxon>
        <taxon>Bacillati</taxon>
        <taxon>Chloroflexota</taxon>
        <taxon>Anaerolineae</taxon>
        <taxon>Anaerolineales</taxon>
        <taxon>Anaerolineaceae</taxon>
        <taxon>Thermanaerothrix</taxon>
    </lineage>
</organism>
<dbReference type="InterPro" id="IPR004360">
    <property type="entry name" value="Glyas_Fos-R_dOase_dom"/>
</dbReference>
<proteinExistence type="predicted"/>
<dbReference type="PANTHER" id="PTHR43279:SF1">
    <property type="entry name" value="CATECHOL-2,3-DIOXYGENASE"/>
    <property type="match status" value="1"/>
</dbReference>
<dbReference type="Pfam" id="PF00903">
    <property type="entry name" value="Glyoxalase"/>
    <property type="match status" value="1"/>
</dbReference>